<evidence type="ECO:0000313" key="4">
    <source>
        <dbReference type="EMBL" id="KAJ7355062.1"/>
    </source>
</evidence>
<dbReference type="SMART" id="SM01039">
    <property type="entry name" value="BRICHOS"/>
    <property type="match status" value="1"/>
</dbReference>
<dbReference type="OrthoDB" id="5988923at2759"/>
<accession>A0A9X0CKB6</accession>
<keyword evidence="1" id="KW-1015">Disulfide bond</keyword>
<dbReference type="EMBL" id="MU827328">
    <property type="protein sequence ID" value="KAJ7355062.1"/>
    <property type="molecule type" value="Genomic_DNA"/>
</dbReference>
<name>A0A9X0CKB6_9CNID</name>
<evidence type="ECO:0000256" key="2">
    <source>
        <dbReference type="SAM" id="MobiDB-lite"/>
    </source>
</evidence>
<dbReference type="InterPro" id="IPR051772">
    <property type="entry name" value="Gastrokine"/>
</dbReference>
<dbReference type="PANTHER" id="PTHR16483">
    <property type="entry name" value="GASTROKINE 1"/>
    <property type="match status" value="1"/>
</dbReference>
<reference evidence="4" key="1">
    <citation type="submission" date="2023-01" db="EMBL/GenBank/DDBJ databases">
        <title>Genome assembly of the deep-sea coral Lophelia pertusa.</title>
        <authorList>
            <person name="Herrera S."/>
            <person name="Cordes E."/>
        </authorList>
    </citation>
    <scope>NUCLEOTIDE SEQUENCE</scope>
    <source>
        <strain evidence="4">USNM1676648</strain>
        <tissue evidence="4">Polyp</tissue>
    </source>
</reference>
<dbReference type="Proteomes" id="UP001163046">
    <property type="component" value="Unassembled WGS sequence"/>
</dbReference>
<protein>
    <recommendedName>
        <fullName evidence="3">BRICHOS domain-containing protein</fullName>
    </recommendedName>
</protein>
<feature type="domain" description="BRICHOS" evidence="3">
    <location>
        <begin position="55"/>
        <end position="147"/>
    </location>
</feature>
<dbReference type="Gene3D" id="3.30.390.150">
    <property type="match status" value="1"/>
</dbReference>
<gene>
    <name evidence="4" type="ORF">OS493_028279</name>
</gene>
<sequence length="172" mass="19592">MQRFNLIRATLVDLNWLIFSRLIAIKWILKTRGQDLQKIDVDEKGNAEVFRVPSHNNNDASDFYQDFTMRVTVMRIMSRKVCYISKMDPSLPSPGKLNEDLKRAALQRDPLPVTTKSNLMTVTGPANRHLLTKNVLDFCGNLPIYNTEFSPARNDPSNGTTTGHRVAKKSKE</sequence>
<proteinExistence type="predicted"/>
<evidence type="ECO:0000313" key="5">
    <source>
        <dbReference type="Proteomes" id="UP001163046"/>
    </source>
</evidence>
<dbReference type="AlphaFoldDB" id="A0A9X0CKB6"/>
<dbReference type="Pfam" id="PF04089">
    <property type="entry name" value="BRICHOS"/>
    <property type="match status" value="1"/>
</dbReference>
<dbReference type="PROSITE" id="PS50869">
    <property type="entry name" value="BRICHOS"/>
    <property type="match status" value="1"/>
</dbReference>
<keyword evidence="5" id="KW-1185">Reference proteome</keyword>
<evidence type="ECO:0000256" key="1">
    <source>
        <dbReference type="ARBA" id="ARBA00023157"/>
    </source>
</evidence>
<organism evidence="4 5">
    <name type="scientific">Desmophyllum pertusum</name>
    <dbReference type="NCBI Taxonomy" id="174260"/>
    <lineage>
        <taxon>Eukaryota</taxon>
        <taxon>Metazoa</taxon>
        <taxon>Cnidaria</taxon>
        <taxon>Anthozoa</taxon>
        <taxon>Hexacorallia</taxon>
        <taxon>Scleractinia</taxon>
        <taxon>Caryophylliina</taxon>
        <taxon>Caryophylliidae</taxon>
        <taxon>Desmophyllum</taxon>
    </lineage>
</organism>
<feature type="region of interest" description="Disordered" evidence="2">
    <location>
        <begin position="149"/>
        <end position="172"/>
    </location>
</feature>
<evidence type="ECO:0000259" key="3">
    <source>
        <dbReference type="PROSITE" id="PS50869"/>
    </source>
</evidence>
<dbReference type="InterPro" id="IPR007084">
    <property type="entry name" value="BRICHOS_dom"/>
</dbReference>
<comment type="caution">
    <text evidence="4">The sequence shown here is derived from an EMBL/GenBank/DDBJ whole genome shotgun (WGS) entry which is preliminary data.</text>
</comment>